<dbReference type="AlphaFoldDB" id="A0A6P8ARM5"/>
<dbReference type="Gene3D" id="3.50.50.60">
    <property type="entry name" value="FAD/NAD(P)-binding domain"/>
    <property type="match status" value="1"/>
</dbReference>
<dbReference type="InterPro" id="IPR036188">
    <property type="entry name" value="FAD/NAD-bd_sf"/>
</dbReference>
<dbReference type="Pfam" id="PF01494">
    <property type="entry name" value="FAD_binding_3"/>
    <property type="match status" value="1"/>
</dbReference>
<dbReference type="Pfam" id="PF21274">
    <property type="entry name" value="Rng_hyd_C"/>
    <property type="match status" value="1"/>
</dbReference>
<keyword evidence="1" id="KW-0285">Flavoprotein</keyword>
<evidence type="ECO:0000256" key="2">
    <source>
        <dbReference type="ARBA" id="ARBA00022827"/>
    </source>
</evidence>
<dbReference type="GO" id="GO:0016709">
    <property type="term" value="F:oxidoreductase activity, acting on paired donors, with incorporation or reduction of molecular oxygen, NAD(P)H as one donor, and incorporation of one atom of oxygen"/>
    <property type="evidence" value="ECO:0007669"/>
    <property type="project" value="UniProtKB-ARBA"/>
</dbReference>
<accession>A0A6P8ARM5</accession>
<dbReference type="InterPro" id="IPR002938">
    <property type="entry name" value="FAD-bd"/>
</dbReference>
<dbReference type="SUPFAM" id="SSF51905">
    <property type="entry name" value="FAD/NAD(P)-binding domain"/>
    <property type="match status" value="1"/>
</dbReference>
<dbReference type="PANTHER" id="PTHR43004:SF8">
    <property type="entry name" value="FAD-BINDING DOMAIN-CONTAINING PROTEIN-RELATED"/>
    <property type="match status" value="1"/>
</dbReference>
<sequence length="615" mass="68367">MATNGNGTHVPSRPGPPAATIQTDVVIIGAGPAGASLACFLGSHGIKGLIVAATSTTADTPRAHITNMAALECLRDIDLEKKCIHLATHGDSMVHSRWCYSMAGREYARIHSWGNSPTRKGEYEKYSPCTPGDLPQTLLEPELVRYATLNGFQIRWDTEFQSFQEGDDGVTVTVLDKITGLNYCIEAKYLFGADGARSRIVSQLELPLTRTPGGGLAINVQIKADLSHLMKYRTGNLHWVMQPDREHTDFCFFAVVRMVKPWTEWMFILFPVKGYVMDPRPTMEQYQKNIRQLIGDDTPFEIMRVNTWTVNETVADNYQRGRVMCLGDAVHRHPPFNGLGSNTCIQDAFNLAWKVAYVMQGKAGPELLKTYTPERQPVGKGIVKRANDGFRDHNHIFNAIGHILPTLEERKQALAELASDTDKGRKRRADLQWAIANSEHEFHGLGIEMNQDYTTLPSTGIYTEDEATTFADVEEPANPDVVLYHFPSTKPGRRLPHVWINTAVPTDMVTTIDLSGKGGFSLFTGIGGDAAWRKAAAEVSDLLGVPIRAYSIGIGLQYEDIYGDWARVRAVEESGCVLARPDRFVAWRCRELNRDGGEAWAKSKLETVMRAVLSR</sequence>
<dbReference type="OrthoDB" id="2690153at2759"/>
<dbReference type="GO" id="GO:0071949">
    <property type="term" value="F:FAD binding"/>
    <property type="evidence" value="ECO:0007669"/>
    <property type="project" value="InterPro"/>
</dbReference>
<reference evidence="6" key="3">
    <citation type="submission" date="2025-08" db="UniProtKB">
        <authorList>
            <consortium name="RefSeq"/>
        </authorList>
    </citation>
    <scope>IDENTIFICATION</scope>
    <source>
        <strain evidence="6">NI907</strain>
    </source>
</reference>
<evidence type="ECO:0000259" key="4">
    <source>
        <dbReference type="Pfam" id="PF01494"/>
    </source>
</evidence>
<keyword evidence="2" id="KW-0274">FAD</keyword>
<protein>
    <recommendedName>
        <fullName evidence="4">FAD-binding domain-containing protein</fullName>
    </recommendedName>
</protein>
<gene>
    <name evidence="6" type="ORF">PgNI_09665</name>
</gene>
<organism evidence="5 6">
    <name type="scientific">Pyricularia grisea</name>
    <name type="common">Crabgrass-specific blast fungus</name>
    <name type="synonym">Magnaporthe grisea</name>
    <dbReference type="NCBI Taxonomy" id="148305"/>
    <lineage>
        <taxon>Eukaryota</taxon>
        <taxon>Fungi</taxon>
        <taxon>Dikarya</taxon>
        <taxon>Ascomycota</taxon>
        <taxon>Pezizomycotina</taxon>
        <taxon>Sordariomycetes</taxon>
        <taxon>Sordariomycetidae</taxon>
        <taxon>Magnaporthales</taxon>
        <taxon>Pyriculariaceae</taxon>
        <taxon>Pyricularia</taxon>
    </lineage>
</organism>
<dbReference type="GeneID" id="41964555"/>
<evidence type="ECO:0000256" key="1">
    <source>
        <dbReference type="ARBA" id="ARBA00022630"/>
    </source>
</evidence>
<proteinExistence type="predicted"/>
<dbReference type="Gene3D" id="3.30.9.10">
    <property type="entry name" value="D-Amino Acid Oxidase, subunit A, domain 2"/>
    <property type="match status" value="1"/>
</dbReference>
<evidence type="ECO:0000313" key="6">
    <source>
        <dbReference type="RefSeq" id="XP_030977568.1"/>
    </source>
</evidence>
<reference evidence="6" key="2">
    <citation type="submission" date="2019-10" db="EMBL/GenBank/DDBJ databases">
        <authorList>
            <consortium name="NCBI Genome Project"/>
        </authorList>
    </citation>
    <scope>NUCLEOTIDE SEQUENCE</scope>
    <source>
        <strain evidence="6">NI907</strain>
    </source>
</reference>
<dbReference type="InterPro" id="IPR050641">
    <property type="entry name" value="RIFMO-like"/>
</dbReference>
<dbReference type="PANTHER" id="PTHR43004">
    <property type="entry name" value="TRK SYSTEM POTASSIUM UPTAKE PROTEIN"/>
    <property type="match status" value="1"/>
</dbReference>
<name>A0A6P8ARM5_PYRGI</name>
<dbReference type="KEGG" id="pgri:PgNI_09665"/>
<keyword evidence="5" id="KW-1185">Reference proteome</keyword>
<evidence type="ECO:0000313" key="5">
    <source>
        <dbReference type="Proteomes" id="UP000515153"/>
    </source>
</evidence>
<dbReference type="Gene3D" id="3.40.30.120">
    <property type="match status" value="1"/>
</dbReference>
<dbReference type="PRINTS" id="PR00420">
    <property type="entry name" value="RNGMNOXGNASE"/>
</dbReference>
<dbReference type="Proteomes" id="UP000515153">
    <property type="component" value="Unplaced"/>
</dbReference>
<feature type="domain" description="FAD-binding" evidence="4">
    <location>
        <begin position="22"/>
        <end position="386"/>
    </location>
</feature>
<keyword evidence="3" id="KW-0560">Oxidoreductase</keyword>
<evidence type="ECO:0000256" key="3">
    <source>
        <dbReference type="ARBA" id="ARBA00023002"/>
    </source>
</evidence>
<dbReference type="RefSeq" id="XP_030977568.1">
    <property type="nucleotide sequence ID" value="XM_031129647.1"/>
</dbReference>
<reference evidence="6" key="1">
    <citation type="journal article" date="2019" name="Mol. Biol. Evol.">
        <title>Blast fungal genomes show frequent chromosomal changes, gene gains and losses, and effector gene turnover.</title>
        <authorList>
            <person name="Gomez Luciano L.B."/>
            <person name="Jason Tsai I."/>
            <person name="Chuma I."/>
            <person name="Tosa Y."/>
            <person name="Chen Y.H."/>
            <person name="Li J.Y."/>
            <person name="Li M.Y."/>
            <person name="Jade Lu M.Y."/>
            <person name="Nakayashiki H."/>
            <person name="Li W.H."/>
        </authorList>
    </citation>
    <scope>NUCLEOTIDE SEQUENCE</scope>
    <source>
        <strain evidence="6">NI907</strain>
    </source>
</reference>